<gene>
    <name evidence="1" type="ORF">K8U91_01640</name>
</gene>
<evidence type="ECO:0000313" key="1">
    <source>
        <dbReference type="EMBL" id="HJG88166.1"/>
    </source>
</evidence>
<organism evidence="1 2">
    <name type="scientific">Barnesiella viscericola</name>
    <dbReference type="NCBI Taxonomy" id="397865"/>
    <lineage>
        <taxon>Bacteria</taxon>
        <taxon>Pseudomonadati</taxon>
        <taxon>Bacteroidota</taxon>
        <taxon>Bacteroidia</taxon>
        <taxon>Bacteroidales</taxon>
        <taxon>Barnesiellaceae</taxon>
        <taxon>Barnesiella</taxon>
    </lineage>
</organism>
<dbReference type="Proteomes" id="UP000757103">
    <property type="component" value="Unassembled WGS sequence"/>
</dbReference>
<sequence length="267" mass="30790">MRHLSHISTATTLRNLVLTVALLIGSLLPAATLRAQNLPGVQNERLSYDIIYQLGFLWKRAATATLQLTVRPQSYHSVLTARTLPFADNIFRVRDTLVADMHRNHDLTPIYYAKLADEDHTYRKDEVHYLYNGTATTGQIRLYRPKRNVIEDYTLTEPGFVYDMLSVFYVIRAFDFRAMHMNQLYKTKIFSGNSLEYLHIEYLGQEILKQNKKEYNTFKVRLHFYNSAGKKTSDNISAWIGTDSRRIPLKVEGKLALGSMKAVYTGD</sequence>
<proteinExistence type="predicted"/>
<reference evidence="1" key="2">
    <citation type="submission" date="2021-09" db="EMBL/GenBank/DDBJ databases">
        <authorList>
            <person name="Gilroy R."/>
        </authorList>
    </citation>
    <scope>NUCLEOTIDE SEQUENCE</scope>
    <source>
        <strain evidence="1">CHK121-7720</strain>
    </source>
</reference>
<reference evidence="1" key="1">
    <citation type="journal article" date="2021" name="PeerJ">
        <title>Extensive microbial diversity within the chicken gut microbiome revealed by metagenomics and culture.</title>
        <authorList>
            <person name="Gilroy R."/>
            <person name="Ravi A."/>
            <person name="Getino M."/>
            <person name="Pursley I."/>
            <person name="Horton D.L."/>
            <person name="Alikhan N.F."/>
            <person name="Baker D."/>
            <person name="Gharbi K."/>
            <person name="Hall N."/>
            <person name="Watson M."/>
            <person name="Adriaenssens E.M."/>
            <person name="Foster-Nyarko E."/>
            <person name="Jarju S."/>
            <person name="Secka A."/>
            <person name="Antonio M."/>
            <person name="Oren A."/>
            <person name="Chaudhuri R.R."/>
            <person name="La Ragione R."/>
            <person name="Hildebrand F."/>
            <person name="Pallen M.J."/>
        </authorList>
    </citation>
    <scope>NUCLEOTIDE SEQUENCE</scope>
    <source>
        <strain evidence="1">CHK121-7720</strain>
    </source>
</reference>
<dbReference type="InterPro" id="IPR021457">
    <property type="entry name" value="DUF3108"/>
</dbReference>
<protein>
    <submittedName>
        <fullName evidence="1">DUF3108 domain-containing protein</fullName>
    </submittedName>
</protein>
<comment type="caution">
    <text evidence="1">The sequence shown here is derived from an EMBL/GenBank/DDBJ whole genome shotgun (WGS) entry which is preliminary data.</text>
</comment>
<dbReference type="EMBL" id="DYUD01000009">
    <property type="protein sequence ID" value="HJG88166.1"/>
    <property type="molecule type" value="Genomic_DNA"/>
</dbReference>
<accession>A0A921MQB6</accession>
<name>A0A921MQB6_9BACT</name>
<dbReference type="AlphaFoldDB" id="A0A921MQB6"/>
<dbReference type="RefSeq" id="WP_273305245.1">
    <property type="nucleotide sequence ID" value="NZ_DYUD01000009.1"/>
</dbReference>
<evidence type="ECO:0000313" key="2">
    <source>
        <dbReference type="Proteomes" id="UP000757103"/>
    </source>
</evidence>
<dbReference type="Pfam" id="PF11306">
    <property type="entry name" value="DUF3108"/>
    <property type="match status" value="1"/>
</dbReference>